<dbReference type="PANTHER" id="PTHR30005:SF0">
    <property type="entry name" value="RETROGRADE REGULATION PROTEIN 2"/>
    <property type="match status" value="1"/>
</dbReference>
<proteinExistence type="predicted"/>
<dbReference type="EMBL" id="VLLE01000002">
    <property type="protein sequence ID" value="TWI85355.1"/>
    <property type="molecule type" value="Genomic_DNA"/>
</dbReference>
<dbReference type="GO" id="GO:0016462">
    <property type="term" value="F:pyrophosphatase activity"/>
    <property type="evidence" value="ECO:0007669"/>
    <property type="project" value="TreeGrafter"/>
</dbReference>
<dbReference type="Gene3D" id="3.30.420.150">
    <property type="entry name" value="Exopolyphosphatase. Domain 2"/>
    <property type="match status" value="1"/>
</dbReference>
<dbReference type="OrthoDB" id="9814545at2"/>
<evidence type="ECO:0000313" key="3">
    <source>
        <dbReference type="Proteomes" id="UP000316167"/>
    </source>
</evidence>
<dbReference type="InterPro" id="IPR043129">
    <property type="entry name" value="ATPase_NBD"/>
</dbReference>
<evidence type="ECO:0000313" key="2">
    <source>
        <dbReference type="EMBL" id="TWI85355.1"/>
    </source>
</evidence>
<sequence length="303" mass="34110">MKLAAIDIGSNAARLLITEVEENGKGTPLFNKLNLVRVPLRLGFDVFETGDISKIKINKVVETIKAYKHLLNIYEVQYLKACATSAMRDAKNAGDIIRKVKMETGIEIRVISGDEEASFIYENHIAENLAKDHSYLYIDVGGGSTELTFFNDGKLVFKESFNIGTIRLLKGLVNESHWDEMKNYIKLGTKGKSDIIAIGSGGNINKVFSLSKKKEGKPLSLELLRDYHKELSSFTLAERMKQYKLREDRADVILPALQIYVNVMRWANIEEIYVPKIGLADGLVHMLYDEVKNKKLHASTVVL</sequence>
<dbReference type="PROSITE" id="PS50890">
    <property type="entry name" value="PUA"/>
    <property type="match status" value="1"/>
</dbReference>
<dbReference type="RefSeq" id="WP_144884176.1">
    <property type="nucleotide sequence ID" value="NZ_VLLE01000002.1"/>
</dbReference>
<feature type="domain" description="Ppx/GppA phosphatase N-terminal" evidence="1">
    <location>
        <begin position="37"/>
        <end position="285"/>
    </location>
</feature>
<keyword evidence="3" id="KW-1185">Reference proteome</keyword>
<dbReference type="InterPro" id="IPR003695">
    <property type="entry name" value="Ppx_GppA_N"/>
</dbReference>
<dbReference type="AlphaFoldDB" id="A0A562SVR3"/>
<accession>A0A562SVR3</accession>
<reference evidence="2 3" key="1">
    <citation type="journal article" date="2015" name="Stand. Genomic Sci.">
        <title>Genomic Encyclopedia of Bacterial and Archaeal Type Strains, Phase III: the genomes of soil and plant-associated and newly described type strains.</title>
        <authorList>
            <person name="Whitman W.B."/>
            <person name="Woyke T."/>
            <person name="Klenk H.P."/>
            <person name="Zhou Y."/>
            <person name="Lilburn T.G."/>
            <person name="Beck B.J."/>
            <person name="De Vos P."/>
            <person name="Vandamme P."/>
            <person name="Eisen J.A."/>
            <person name="Garrity G."/>
            <person name="Hugenholtz P."/>
            <person name="Kyrpides N.C."/>
        </authorList>
    </citation>
    <scope>NUCLEOTIDE SEQUENCE [LARGE SCALE GENOMIC DNA]</scope>
    <source>
        <strain evidence="2 3">CGMCC 1.7271</strain>
    </source>
</reference>
<name>A0A562SVR3_9BACT</name>
<comment type="caution">
    <text evidence="2">The sequence shown here is derived from an EMBL/GenBank/DDBJ whole genome shotgun (WGS) entry which is preliminary data.</text>
</comment>
<dbReference type="SUPFAM" id="SSF53067">
    <property type="entry name" value="Actin-like ATPase domain"/>
    <property type="match status" value="2"/>
</dbReference>
<dbReference type="Pfam" id="PF02541">
    <property type="entry name" value="Ppx-GppA"/>
    <property type="match status" value="1"/>
</dbReference>
<dbReference type="Gene3D" id="3.30.420.40">
    <property type="match status" value="1"/>
</dbReference>
<gene>
    <name evidence="2" type="ORF">IQ13_0515</name>
</gene>
<dbReference type="Proteomes" id="UP000316167">
    <property type="component" value="Unassembled WGS sequence"/>
</dbReference>
<organism evidence="2 3">
    <name type="scientific">Lacibacter cauensis</name>
    <dbReference type="NCBI Taxonomy" id="510947"/>
    <lineage>
        <taxon>Bacteria</taxon>
        <taxon>Pseudomonadati</taxon>
        <taxon>Bacteroidota</taxon>
        <taxon>Chitinophagia</taxon>
        <taxon>Chitinophagales</taxon>
        <taxon>Chitinophagaceae</taxon>
        <taxon>Lacibacter</taxon>
    </lineage>
</organism>
<dbReference type="InterPro" id="IPR050273">
    <property type="entry name" value="GppA/Ppx_hydrolase"/>
</dbReference>
<dbReference type="PANTHER" id="PTHR30005">
    <property type="entry name" value="EXOPOLYPHOSPHATASE"/>
    <property type="match status" value="1"/>
</dbReference>
<protein>
    <submittedName>
        <fullName evidence="2">Exopolyphosphatase/guanosine-5'-triphosphate, 3'-diphosphate pyrophosphatase</fullName>
    </submittedName>
</protein>
<evidence type="ECO:0000259" key="1">
    <source>
        <dbReference type="Pfam" id="PF02541"/>
    </source>
</evidence>
<dbReference type="CDD" id="cd24006">
    <property type="entry name" value="ASKHA_NBD_PPX_GppA"/>
    <property type="match status" value="1"/>
</dbReference>